<comment type="caution">
    <text evidence="1">The sequence shown here is derived from an EMBL/GenBank/DDBJ whole genome shotgun (WGS) entry which is preliminary data.</text>
</comment>
<reference evidence="1 2" key="1">
    <citation type="submission" date="2017-08" db="EMBL/GenBank/DDBJ databases">
        <title>Infants hospitalized years apart are colonized by the same room-sourced microbial strains.</title>
        <authorList>
            <person name="Brooks B."/>
            <person name="Olm M.R."/>
            <person name="Firek B.A."/>
            <person name="Baker R."/>
            <person name="Thomas B.C."/>
            <person name="Morowitz M.J."/>
            <person name="Banfield J.F."/>
        </authorList>
    </citation>
    <scope>NUCLEOTIDE SEQUENCE [LARGE SCALE GENOMIC DNA]</scope>
    <source>
        <strain evidence="1">S2_018_000_R2_101</strain>
    </source>
</reference>
<dbReference type="Proteomes" id="UP000249066">
    <property type="component" value="Unassembled WGS sequence"/>
</dbReference>
<dbReference type="EMBL" id="QFNN01000055">
    <property type="protein sequence ID" value="PZO89540.1"/>
    <property type="molecule type" value="Genomic_DNA"/>
</dbReference>
<accession>A0A2W5A4K6</accession>
<gene>
    <name evidence="1" type="ORF">DI623_09880</name>
</gene>
<sequence>MIARNALLTFIALLLLIFGGMYFTGAIGWGAPALILCGGLATLIERRFYERRTGGRPGPEWRLTGESRIDPDTGQVIRVWVDSESGEKREVAGEPTLN</sequence>
<evidence type="ECO:0000313" key="2">
    <source>
        <dbReference type="Proteomes" id="UP000249066"/>
    </source>
</evidence>
<organism evidence="1 2">
    <name type="scientific">Sphingomonas sanxanigenens</name>
    <dbReference type="NCBI Taxonomy" id="397260"/>
    <lineage>
        <taxon>Bacteria</taxon>
        <taxon>Pseudomonadati</taxon>
        <taxon>Pseudomonadota</taxon>
        <taxon>Alphaproteobacteria</taxon>
        <taxon>Sphingomonadales</taxon>
        <taxon>Sphingomonadaceae</taxon>
        <taxon>Sphingomonas</taxon>
    </lineage>
</organism>
<dbReference type="AlphaFoldDB" id="A0A2W5A4K6"/>
<evidence type="ECO:0000313" key="1">
    <source>
        <dbReference type="EMBL" id="PZO89540.1"/>
    </source>
</evidence>
<proteinExistence type="predicted"/>
<protein>
    <submittedName>
        <fullName evidence="1">Uncharacterized protein</fullName>
    </submittedName>
</protein>
<name>A0A2W5A4K6_9SPHN</name>